<comment type="caution">
    <text evidence="1">The sequence shown here is derived from an EMBL/GenBank/DDBJ whole genome shotgun (WGS) entry which is preliminary data.</text>
</comment>
<keyword evidence="2" id="KW-1185">Reference proteome</keyword>
<organism evidence="1 2">
    <name type="scientific">Methylobacterium frigidaeris</name>
    <dbReference type="NCBI Taxonomy" id="2038277"/>
    <lineage>
        <taxon>Bacteria</taxon>
        <taxon>Pseudomonadati</taxon>
        <taxon>Pseudomonadota</taxon>
        <taxon>Alphaproteobacteria</taxon>
        <taxon>Hyphomicrobiales</taxon>
        <taxon>Methylobacteriaceae</taxon>
        <taxon>Methylobacterium</taxon>
    </lineage>
</organism>
<reference evidence="1" key="2">
    <citation type="submission" date="2021-08" db="EMBL/GenBank/DDBJ databases">
        <authorList>
            <person name="Tani A."/>
            <person name="Ola A."/>
            <person name="Ogura Y."/>
            <person name="Katsura K."/>
            <person name="Hayashi T."/>
        </authorList>
    </citation>
    <scope>NUCLEOTIDE SEQUENCE</scope>
    <source>
        <strain evidence="1">JCM 32048</strain>
    </source>
</reference>
<dbReference type="SUPFAM" id="SSF55136">
    <property type="entry name" value="Probable bacterial effector-binding domain"/>
    <property type="match status" value="1"/>
</dbReference>
<dbReference type="EMBL" id="BPQJ01000055">
    <property type="protein sequence ID" value="GJD66129.1"/>
    <property type="molecule type" value="Genomic_DNA"/>
</dbReference>
<dbReference type="RefSeq" id="WP_099902135.1">
    <property type="nucleotide sequence ID" value="NZ_BPQJ01000055.1"/>
</dbReference>
<dbReference type="AlphaFoldDB" id="A0AA37M8F3"/>
<evidence type="ECO:0008006" key="3">
    <source>
        <dbReference type="Google" id="ProtNLM"/>
    </source>
</evidence>
<dbReference type="Gene3D" id="3.20.80.10">
    <property type="entry name" value="Regulatory factor, effector binding domain"/>
    <property type="match status" value="1"/>
</dbReference>
<evidence type="ECO:0000313" key="2">
    <source>
        <dbReference type="Proteomes" id="UP001055286"/>
    </source>
</evidence>
<proteinExistence type="predicted"/>
<dbReference type="PANTHER" id="PTHR11220:SF1">
    <property type="entry name" value="HEME-BINDING PROTEIN 2"/>
    <property type="match status" value="1"/>
</dbReference>
<dbReference type="InterPro" id="IPR006917">
    <property type="entry name" value="SOUL_heme-bd"/>
</dbReference>
<evidence type="ECO:0000313" key="1">
    <source>
        <dbReference type="EMBL" id="GJD66129.1"/>
    </source>
</evidence>
<dbReference type="PANTHER" id="PTHR11220">
    <property type="entry name" value="HEME-BINDING PROTEIN-RELATED"/>
    <property type="match status" value="1"/>
</dbReference>
<accession>A0AA37M8F3</accession>
<gene>
    <name evidence="1" type="ORF">MPEAHAMD_6325</name>
</gene>
<dbReference type="Proteomes" id="UP001055286">
    <property type="component" value="Unassembled WGS sequence"/>
</dbReference>
<dbReference type="Pfam" id="PF04832">
    <property type="entry name" value="SOUL"/>
    <property type="match status" value="1"/>
</dbReference>
<dbReference type="InterPro" id="IPR011256">
    <property type="entry name" value="Reg_factor_effector_dom_sf"/>
</dbReference>
<reference evidence="1" key="1">
    <citation type="journal article" date="2016" name="Front. Microbiol.">
        <title>Genome Sequence of the Piezophilic, Mesophilic Sulfate-Reducing Bacterium Desulfovibrio indicus J2T.</title>
        <authorList>
            <person name="Cao J."/>
            <person name="Maignien L."/>
            <person name="Shao Z."/>
            <person name="Alain K."/>
            <person name="Jebbar M."/>
        </authorList>
    </citation>
    <scope>NUCLEOTIDE SEQUENCE</scope>
    <source>
        <strain evidence="1">JCM 32048</strain>
    </source>
</reference>
<protein>
    <recommendedName>
        <fullName evidence="3">Heme-binding protein</fullName>
    </recommendedName>
</protein>
<sequence length="201" mass="21930">MDRILYYAVTLIESVLGVVGVRAFYDQPRYAVIERLGRGVEIRAYETRVAVETDARGQGDGEAFGRLFRYITGANRAGDRIAMTAPVEAGGQRIAMTVPVEQGTGGTMRFFLPHAVAAAGAPEPTEAGVRLVEIPPERIAALRFSGRITPEARTEQERILTEVLRAAGRTPAAPPFFMGYDPPFAIPFLRRNEVALRLASP</sequence>
<name>A0AA37M8F3_9HYPH</name>